<dbReference type="AlphaFoldDB" id="A0A174ANM5"/>
<gene>
    <name evidence="3" type="ORF">ERS852385_01630</name>
</gene>
<keyword evidence="4" id="KW-1185">Reference proteome</keyword>
<feature type="transmembrane region" description="Helical" evidence="1">
    <location>
        <begin position="79"/>
        <end position="99"/>
    </location>
</feature>
<dbReference type="eggNOG" id="COG3366">
    <property type="taxonomic scope" value="Bacteria"/>
</dbReference>
<accession>A0A174ANM5</accession>
<evidence type="ECO:0000313" key="4">
    <source>
        <dbReference type="Proteomes" id="UP000095546"/>
    </source>
</evidence>
<dbReference type="Pfam" id="PF07670">
    <property type="entry name" value="Gate"/>
    <property type="match status" value="1"/>
</dbReference>
<dbReference type="Proteomes" id="UP000095546">
    <property type="component" value="Unassembled WGS sequence"/>
</dbReference>
<feature type="transmembrane region" description="Helical" evidence="1">
    <location>
        <begin position="181"/>
        <end position="204"/>
    </location>
</feature>
<keyword evidence="1" id="KW-0472">Membrane</keyword>
<name>A0A174ANM5_9FIRM</name>
<protein>
    <submittedName>
        <fullName evidence="3">Uncharacterized protein conserved in bacteria</fullName>
    </submittedName>
</protein>
<evidence type="ECO:0000259" key="2">
    <source>
        <dbReference type="Pfam" id="PF07670"/>
    </source>
</evidence>
<dbReference type="OrthoDB" id="1645614at2"/>
<feature type="transmembrane region" description="Helical" evidence="1">
    <location>
        <begin position="111"/>
        <end position="132"/>
    </location>
</feature>
<keyword evidence="1" id="KW-1133">Transmembrane helix</keyword>
<feature type="domain" description="Nucleoside transporter/FeoB GTPase Gate" evidence="2">
    <location>
        <begin position="83"/>
        <end position="178"/>
    </location>
</feature>
<reference evidence="3 4" key="1">
    <citation type="submission" date="2015-09" db="EMBL/GenBank/DDBJ databases">
        <authorList>
            <consortium name="Pathogen Informatics"/>
        </authorList>
    </citation>
    <scope>NUCLEOTIDE SEQUENCE [LARGE SCALE GENOMIC DNA]</scope>
    <source>
        <strain evidence="3 4">2789STDY5608828</strain>
    </source>
</reference>
<proteinExistence type="predicted"/>
<dbReference type="STRING" id="187979.ERS852385_01630"/>
<dbReference type="InterPro" id="IPR011642">
    <property type="entry name" value="Gate_dom"/>
</dbReference>
<organism evidence="3 4">
    <name type="scientific">Mitsuokella jalaludinii</name>
    <dbReference type="NCBI Taxonomy" id="187979"/>
    <lineage>
        <taxon>Bacteria</taxon>
        <taxon>Bacillati</taxon>
        <taxon>Bacillota</taxon>
        <taxon>Negativicutes</taxon>
        <taxon>Selenomonadales</taxon>
        <taxon>Selenomonadaceae</taxon>
        <taxon>Mitsuokella</taxon>
    </lineage>
</organism>
<feature type="transmembrane region" description="Helical" evidence="1">
    <location>
        <begin position="16"/>
        <end position="35"/>
    </location>
</feature>
<evidence type="ECO:0000256" key="1">
    <source>
        <dbReference type="SAM" id="Phobius"/>
    </source>
</evidence>
<keyword evidence="1" id="KW-0812">Transmembrane</keyword>
<dbReference type="RefSeq" id="WP_036377586.1">
    <property type="nucleotide sequence ID" value="NZ_CABIWZ010000011.1"/>
</dbReference>
<dbReference type="EMBL" id="CYYU01000011">
    <property type="protein sequence ID" value="CUN89459.1"/>
    <property type="molecule type" value="Genomic_DNA"/>
</dbReference>
<sequence>MEDNKTPKDKTPQIKVGWVGYAAFFFAIIIFSGIFSSSDTWLKVFDFNVLNGKFGTIPPGAEKALDFRGAGGTGARDGFLFAIELIPAVILALGIVNVIDGLGGLRAAQKLMTPILKPLLGIPGITALASIANMQSTDAAAGMVKELYDQGEITDNERSILIAYQTSASAFITNYFSSGAAVFSFMLAPIIVPIIVMFVFKIIGGNLMRIYLKMFYRKDTTGGNANGNA</sequence>
<evidence type="ECO:0000313" key="3">
    <source>
        <dbReference type="EMBL" id="CUN89459.1"/>
    </source>
</evidence>